<evidence type="ECO:0000313" key="2">
    <source>
        <dbReference type="EMBL" id="OXA62377.1"/>
    </source>
</evidence>
<accession>A0A226EZ01</accession>
<keyword evidence="3" id="KW-1185">Reference proteome</keyword>
<dbReference type="Proteomes" id="UP000198287">
    <property type="component" value="Unassembled WGS sequence"/>
</dbReference>
<proteinExistence type="predicted"/>
<evidence type="ECO:0000313" key="3">
    <source>
        <dbReference type="Proteomes" id="UP000198287"/>
    </source>
</evidence>
<dbReference type="PROSITE" id="PS50181">
    <property type="entry name" value="FBOX"/>
    <property type="match status" value="1"/>
</dbReference>
<sequence length="467" mass="53712">MNSLPPEMMVKVFRNLKDADLQSARLTCKSWCSLINSLIPMTVILDNQQKGNTDFVKSVVKKSVIIKSAPSHAMKKALCSPRHPQALKRFVVLGPVHCKLFVKEVLHFQNLITLIVGKETLLKRLSLQQSIYLPKLKKLILNSPFHGEVEYFIDTPKNQVSVARNILDFLSNLWCPEITELVLDGDVEQGRVEMRYNWRNALLGFLKKYRATLKKVSVGESSVLKSHEPSVDNYPYVTNLQHLHLSFYSNNHRDTSENFWTKFTLAQTNLEILNIGALWYNKSLEFFSNLPRTLKNLTLYWNLSESRIVNCAIFGNFIYLVRLELTFDGLWGQRLSKFSLLRKCKNLKVLIIEQLLVKAKHLECIDQYLPKLEVLYLYSCADIHDRLYGTGPFGISSLALTRFLWNFEELLYLHVCPEDFLGDAKTVAQMNALISKVAYKRKGCKGYFVGQEPDWLIDNSYGSCPLS</sequence>
<comment type="caution">
    <text evidence="2">The sequence shown here is derived from an EMBL/GenBank/DDBJ whole genome shotgun (WGS) entry which is preliminary data.</text>
</comment>
<evidence type="ECO:0000259" key="1">
    <source>
        <dbReference type="PROSITE" id="PS50181"/>
    </source>
</evidence>
<dbReference type="SMART" id="SM00256">
    <property type="entry name" value="FBOX"/>
    <property type="match status" value="1"/>
</dbReference>
<dbReference type="InterPro" id="IPR001810">
    <property type="entry name" value="F-box_dom"/>
</dbReference>
<dbReference type="Pfam" id="PF12937">
    <property type="entry name" value="F-box-like"/>
    <property type="match status" value="1"/>
</dbReference>
<dbReference type="SUPFAM" id="SSF81383">
    <property type="entry name" value="F-box domain"/>
    <property type="match status" value="1"/>
</dbReference>
<gene>
    <name evidence="2" type="ORF">Fcan01_01828</name>
</gene>
<dbReference type="InterPro" id="IPR032675">
    <property type="entry name" value="LRR_dom_sf"/>
</dbReference>
<dbReference type="EMBL" id="LNIX01000001">
    <property type="protein sequence ID" value="OXA62377.1"/>
    <property type="molecule type" value="Genomic_DNA"/>
</dbReference>
<protein>
    <recommendedName>
        <fullName evidence="1">F-box domain-containing protein</fullName>
    </recommendedName>
</protein>
<dbReference type="AlphaFoldDB" id="A0A226EZ01"/>
<dbReference type="Gene3D" id="3.80.10.10">
    <property type="entry name" value="Ribonuclease Inhibitor"/>
    <property type="match status" value="1"/>
</dbReference>
<dbReference type="Gene3D" id="1.20.1280.50">
    <property type="match status" value="1"/>
</dbReference>
<feature type="domain" description="F-box" evidence="1">
    <location>
        <begin position="1"/>
        <end position="48"/>
    </location>
</feature>
<name>A0A226EZ01_FOLCA</name>
<organism evidence="2 3">
    <name type="scientific">Folsomia candida</name>
    <name type="common">Springtail</name>
    <dbReference type="NCBI Taxonomy" id="158441"/>
    <lineage>
        <taxon>Eukaryota</taxon>
        <taxon>Metazoa</taxon>
        <taxon>Ecdysozoa</taxon>
        <taxon>Arthropoda</taxon>
        <taxon>Hexapoda</taxon>
        <taxon>Collembola</taxon>
        <taxon>Entomobryomorpha</taxon>
        <taxon>Isotomoidea</taxon>
        <taxon>Isotomidae</taxon>
        <taxon>Proisotominae</taxon>
        <taxon>Folsomia</taxon>
    </lineage>
</organism>
<reference evidence="2 3" key="1">
    <citation type="submission" date="2015-12" db="EMBL/GenBank/DDBJ databases">
        <title>The genome of Folsomia candida.</title>
        <authorList>
            <person name="Faddeeva A."/>
            <person name="Derks M.F."/>
            <person name="Anvar Y."/>
            <person name="Smit S."/>
            <person name="Van Straalen N."/>
            <person name="Roelofs D."/>
        </authorList>
    </citation>
    <scope>NUCLEOTIDE SEQUENCE [LARGE SCALE GENOMIC DNA]</scope>
    <source>
        <strain evidence="2 3">VU population</strain>
        <tissue evidence="2">Whole body</tissue>
    </source>
</reference>
<dbReference type="InterPro" id="IPR036047">
    <property type="entry name" value="F-box-like_dom_sf"/>
</dbReference>
<dbReference type="SUPFAM" id="SSF52047">
    <property type="entry name" value="RNI-like"/>
    <property type="match status" value="1"/>
</dbReference>
<dbReference type="OrthoDB" id="2225190at2759"/>